<protein>
    <submittedName>
        <fullName evidence="3">Uncharacterized protein</fullName>
    </submittedName>
</protein>
<keyword evidence="2" id="KW-1185">Reference proteome</keyword>
<dbReference type="AlphaFoldDB" id="A0A1I7Z2K4"/>
<dbReference type="WBParaSite" id="L893_g22131.t1">
    <property type="protein sequence ID" value="L893_g22131.t1"/>
    <property type="gene ID" value="L893_g22131"/>
</dbReference>
<reference evidence="3" key="1">
    <citation type="submission" date="2016-11" db="UniProtKB">
        <authorList>
            <consortium name="WormBaseParasite"/>
        </authorList>
    </citation>
    <scope>IDENTIFICATION</scope>
</reference>
<keyword evidence="1" id="KW-0732">Signal</keyword>
<feature type="chain" id="PRO_5009312890" evidence="1">
    <location>
        <begin position="26"/>
        <end position="73"/>
    </location>
</feature>
<proteinExistence type="predicted"/>
<evidence type="ECO:0000313" key="2">
    <source>
        <dbReference type="Proteomes" id="UP000095287"/>
    </source>
</evidence>
<sequence>MSAHGNALLPFVFLMLSVMTAPTNAAPAVTPPPCPFHCMMMCMCPAGTEPDYSVPTGNCCWCAPCIPKTTPSI</sequence>
<feature type="signal peptide" evidence="1">
    <location>
        <begin position="1"/>
        <end position="25"/>
    </location>
</feature>
<evidence type="ECO:0000313" key="3">
    <source>
        <dbReference type="WBParaSite" id="L893_g22131.t1"/>
    </source>
</evidence>
<dbReference type="Proteomes" id="UP000095287">
    <property type="component" value="Unplaced"/>
</dbReference>
<accession>A0A1I7Z2K4</accession>
<evidence type="ECO:0000256" key="1">
    <source>
        <dbReference type="SAM" id="SignalP"/>
    </source>
</evidence>
<name>A0A1I7Z2K4_9BILA</name>
<organism evidence="2 3">
    <name type="scientific">Steinernema glaseri</name>
    <dbReference type="NCBI Taxonomy" id="37863"/>
    <lineage>
        <taxon>Eukaryota</taxon>
        <taxon>Metazoa</taxon>
        <taxon>Ecdysozoa</taxon>
        <taxon>Nematoda</taxon>
        <taxon>Chromadorea</taxon>
        <taxon>Rhabditida</taxon>
        <taxon>Tylenchina</taxon>
        <taxon>Panagrolaimomorpha</taxon>
        <taxon>Strongyloidoidea</taxon>
        <taxon>Steinernematidae</taxon>
        <taxon>Steinernema</taxon>
    </lineage>
</organism>